<reference evidence="3 4" key="1">
    <citation type="submission" date="2020-09" db="EMBL/GenBank/DDBJ databases">
        <authorList>
            <person name="Yoon J.-W."/>
        </authorList>
    </citation>
    <scope>NUCLEOTIDE SEQUENCE [LARGE SCALE GENOMIC DNA]</scope>
    <source>
        <strain evidence="3 4">KMU-140</strain>
    </source>
</reference>
<keyword evidence="4" id="KW-1185">Reference proteome</keyword>
<sequence length="580" mass="64380">MTQNQIPDELDWRLPQRLAYVVDRSLPYSNDAYAYRTHAIAQGMVANGFEVIVFSRPGHPWDLEEVGNSKYVPLDTTRDGVRYIFLPTFDDPDISRRERLRNVERTLFEALSIFRPSAIMAVSNWENARPAANIARRLSIPFLYEARDLPQLSEGDHDQRNEEETPPDLNKRREAEIIRASAGLFAATNDVSADLIARGSAPERTYVISNGAWSKPPQAPILRRSQIGCEARHLLGCFVSPSSPDDALNLVRLVAAIRENGVDVDALLIHHPEGSSDDGPAAAAPERNAISNLVSDLRLGGHVHDAEDTSFDEIGGYYALCDALMFWSDGVSNRSDSAAALVPYHAASYGVPIFVSDHPHLKKFAAEIDAEVFDSSHLRGQAESLQEFLQGDHAKFVDELPAETYWEQRVAPLVSMMTSISNEEISRQRRQNAMGAPALETSAPPFDLKAIPETMFAPEQSLAIAAIGPCEELRDETPSFTSLTRTNIYSHLALAPPGLFIVDWAGLQREKTPSAYDEWSALWTISDMRLNRQMMDACRIAANRGWRLVVFGPVHGSEAPLFRTVSGLFDVQAQDEEEIA</sequence>
<name>A0ABR8KP56_9SPHN</name>
<dbReference type="SUPFAM" id="SSF53756">
    <property type="entry name" value="UDP-Glycosyltransferase/glycogen phosphorylase"/>
    <property type="match status" value="1"/>
</dbReference>
<dbReference type="RefSeq" id="WP_190786617.1">
    <property type="nucleotide sequence ID" value="NZ_JACXLC010000001.1"/>
</dbReference>
<dbReference type="Gene3D" id="3.40.50.2000">
    <property type="entry name" value="Glycogen Phosphorylase B"/>
    <property type="match status" value="2"/>
</dbReference>
<evidence type="ECO:0000259" key="2">
    <source>
        <dbReference type="Pfam" id="PF13579"/>
    </source>
</evidence>
<organism evidence="3 4">
    <name type="scientific">Erythrobacter rubeus</name>
    <dbReference type="NCBI Taxonomy" id="2760803"/>
    <lineage>
        <taxon>Bacteria</taxon>
        <taxon>Pseudomonadati</taxon>
        <taxon>Pseudomonadota</taxon>
        <taxon>Alphaproteobacteria</taxon>
        <taxon>Sphingomonadales</taxon>
        <taxon>Erythrobacteraceae</taxon>
        <taxon>Erythrobacter/Porphyrobacter group</taxon>
        <taxon>Erythrobacter</taxon>
    </lineage>
</organism>
<dbReference type="Proteomes" id="UP000635384">
    <property type="component" value="Unassembled WGS sequence"/>
</dbReference>
<evidence type="ECO:0000313" key="3">
    <source>
        <dbReference type="EMBL" id="MBD2841040.1"/>
    </source>
</evidence>
<feature type="region of interest" description="Disordered" evidence="1">
    <location>
        <begin position="151"/>
        <end position="172"/>
    </location>
</feature>
<protein>
    <submittedName>
        <fullName evidence="3">Glycosyltransferase</fullName>
    </submittedName>
</protein>
<evidence type="ECO:0000256" key="1">
    <source>
        <dbReference type="SAM" id="MobiDB-lite"/>
    </source>
</evidence>
<dbReference type="Pfam" id="PF13579">
    <property type="entry name" value="Glyco_trans_4_4"/>
    <property type="match status" value="1"/>
</dbReference>
<gene>
    <name evidence="3" type="ORF">IB285_02090</name>
</gene>
<comment type="caution">
    <text evidence="3">The sequence shown here is derived from an EMBL/GenBank/DDBJ whole genome shotgun (WGS) entry which is preliminary data.</text>
</comment>
<evidence type="ECO:0000313" key="4">
    <source>
        <dbReference type="Proteomes" id="UP000635384"/>
    </source>
</evidence>
<dbReference type="InterPro" id="IPR028098">
    <property type="entry name" value="Glyco_trans_4-like_N"/>
</dbReference>
<accession>A0ABR8KP56</accession>
<feature type="domain" description="Glycosyltransferase subfamily 4-like N-terminal" evidence="2">
    <location>
        <begin position="34"/>
        <end position="211"/>
    </location>
</feature>
<dbReference type="EMBL" id="JACXLC010000001">
    <property type="protein sequence ID" value="MBD2841040.1"/>
    <property type="molecule type" value="Genomic_DNA"/>
</dbReference>
<feature type="compositionally biased region" description="Basic and acidic residues" evidence="1">
    <location>
        <begin position="154"/>
        <end position="172"/>
    </location>
</feature>
<proteinExistence type="predicted"/>